<feature type="transmembrane region" description="Helical" evidence="1">
    <location>
        <begin position="27"/>
        <end position="47"/>
    </location>
</feature>
<keyword evidence="2" id="KW-0732">Signal</keyword>
<protein>
    <recommendedName>
        <fullName evidence="5">DUF4203 domain-containing protein</fullName>
    </recommendedName>
</protein>
<evidence type="ECO:0000256" key="2">
    <source>
        <dbReference type="SAM" id="SignalP"/>
    </source>
</evidence>
<feature type="transmembrane region" description="Helical" evidence="1">
    <location>
        <begin position="59"/>
        <end position="77"/>
    </location>
</feature>
<keyword evidence="1" id="KW-1133">Transmembrane helix</keyword>
<feature type="signal peptide" evidence="2">
    <location>
        <begin position="1"/>
        <end position="17"/>
    </location>
</feature>
<reference evidence="3 4" key="1">
    <citation type="journal article" date="2012" name="PLoS Pathog.">
        <title>Diverse lifestyles and strategies of plant pathogenesis encoded in the genomes of eighteen Dothideomycetes fungi.</title>
        <authorList>
            <person name="Ohm R.A."/>
            <person name="Feau N."/>
            <person name="Henrissat B."/>
            <person name="Schoch C.L."/>
            <person name="Horwitz B.A."/>
            <person name="Barry K.W."/>
            <person name="Condon B.J."/>
            <person name="Copeland A.C."/>
            <person name="Dhillon B."/>
            <person name="Glaser F."/>
            <person name="Hesse C.N."/>
            <person name="Kosti I."/>
            <person name="LaButti K."/>
            <person name="Lindquist E.A."/>
            <person name="Lucas S."/>
            <person name="Salamov A.A."/>
            <person name="Bradshaw R.E."/>
            <person name="Ciuffetti L."/>
            <person name="Hamelin R.C."/>
            <person name="Kema G.H.J."/>
            <person name="Lawrence C."/>
            <person name="Scott J.A."/>
            <person name="Spatafora J.W."/>
            <person name="Turgeon B.G."/>
            <person name="de Wit P.J.G.M."/>
            <person name="Zhong S."/>
            <person name="Goodwin S.B."/>
            <person name="Grigoriev I.V."/>
        </authorList>
    </citation>
    <scope>NUCLEOTIDE SEQUENCE [LARGE SCALE GENOMIC DNA]</scope>
    <source>
        <strain evidence="3 4">UAMH 10762</strain>
    </source>
</reference>
<dbReference type="Proteomes" id="UP000011761">
    <property type="component" value="Unassembled WGS sequence"/>
</dbReference>
<feature type="chain" id="PRO_5004021927" description="DUF4203 domain-containing protein" evidence="2">
    <location>
        <begin position="18"/>
        <end position="158"/>
    </location>
</feature>
<evidence type="ECO:0008006" key="5">
    <source>
        <dbReference type="Google" id="ProtNLM"/>
    </source>
</evidence>
<dbReference type="HOGENOM" id="CLU_1669056_0_0_1"/>
<sequence length="158" mass="17238">MLLCPLILLSGIWFVYQAPTEQEARRQQFLTALGVSLIASLVWGVVFERAYSDTDALNLILSFWVAGFLNVFVLLAMDLKHKSIYLVLTAILVGVLCAIWLRQESLTVTSGLPGMVEQAGLLGVLLGALLLYVGQLAAEKFVEKRMAKLKPSAASAQV</sequence>
<dbReference type="RefSeq" id="XP_007677863.1">
    <property type="nucleotide sequence ID" value="XM_007679673.1"/>
</dbReference>
<name>M2N972_BAUPA</name>
<evidence type="ECO:0000256" key="1">
    <source>
        <dbReference type="SAM" id="Phobius"/>
    </source>
</evidence>
<feature type="transmembrane region" description="Helical" evidence="1">
    <location>
        <begin position="121"/>
        <end position="138"/>
    </location>
</feature>
<dbReference type="GeneID" id="19108955"/>
<accession>M2N972</accession>
<evidence type="ECO:0000313" key="3">
    <source>
        <dbReference type="EMBL" id="EMC95370.1"/>
    </source>
</evidence>
<keyword evidence="1" id="KW-0472">Membrane</keyword>
<keyword evidence="4" id="KW-1185">Reference proteome</keyword>
<dbReference type="AlphaFoldDB" id="M2N972"/>
<keyword evidence="1" id="KW-0812">Transmembrane</keyword>
<gene>
    <name evidence="3" type="ORF">BAUCODRAFT_149357</name>
</gene>
<proteinExistence type="predicted"/>
<dbReference type="EMBL" id="KB445557">
    <property type="protein sequence ID" value="EMC95370.1"/>
    <property type="molecule type" value="Genomic_DNA"/>
</dbReference>
<feature type="transmembrane region" description="Helical" evidence="1">
    <location>
        <begin position="83"/>
        <end position="101"/>
    </location>
</feature>
<evidence type="ECO:0000313" key="4">
    <source>
        <dbReference type="Proteomes" id="UP000011761"/>
    </source>
</evidence>
<dbReference type="KEGG" id="bcom:BAUCODRAFT_149357"/>
<organism evidence="3 4">
    <name type="scientific">Baudoinia panamericana (strain UAMH 10762)</name>
    <name type="common">Angels' share fungus</name>
    <name type="synonym">Baudoinia compniacensis (strain UAMH 10762)</name>
    <dbReference type="NCBI Taxonomy" id="717646"/>
    <lineage>
        <taxon>Eukaryota</taxon>
        <taxon>Fungi</taxon>
        <taxon>Dikarya</taxon>
        <taxon>Ascomycota</taxon>
        <taxon>Pezizomycotina</taxon>
        <taxon>Dothideomycetes</taxon>
        <taxon>Dothideomycetidae</taxon>
        <taxon>Mycosphaerellales</taxon>
        <taxon>Teratosphaeriaceae</taxon>
        <taxon>Baudoinia</taxon>
    </lineage>
</organism>